<evidence type="ECO:0000313" key="2">
    <source>
        <dbReference type="EMBL" id="KXB32794.1"/>
    </source>
</evidence>
<comment type="caution">
    <text evidence="2">The sequence shown here is derived from an EMBL/GenBank/DDBJ whole genome shotgun (WGS) entry which is preliminary data.</text>
</comment>
<dbReference type="InterPro" id="IPR010982">
    <property type="entry name" value="Lambda_DNA-bd_dom_sf"/>
</dbReference>
<organism evidence="2 3">
    <name type="scientific">Atopobium deltae</name>
    <dbReference type="NCBI Taxonomy" id="1393034"/>
    <lineage>
        <taxon>Bacteria</taxon>
        <taxon>Bacillati</taxon>
        <taxon>Actinomycetota</taxon>
        <taxon>Coriobacteriia</taxon>
        <taxon>Coriobacteriales</taxon>
        <taxon>Atopobiaceae</taxon>
        <taxon>Atopobium</taxon>
    </lineage>
</organism>
<dbReference type="GO" id="GO:0003677">
    <property type="term" value="F:DNA binding"/>
    <property type="evidence" value="ECO:0007669"/>
    <property type="project" value="InterPro"/>
</dbReference>
<feature type="domain" description="HTH cro/C1-type" evidence="1">
    <location>
        <begin position="38"/>
        <end position="61"/>
    </location>
</feature>
<dbReference type="OrthoDB" id="9805309at2"/>
<dbReference type="RefSeq" id="WP_066306697.1">
    <property type="nucleotide sequence ID" value="NZ_KQ959517.1"/>
</dbReference>
<dbReference type="PATRIC" id="fig|1393034.3.peg.1435"/>
<dbReference type="Gene3D" id="1.10.260.40">
    <property type="entry name" value="lambda repressor-like DNA-binding domains"/>
    <property type="match status" value="1"/>
</dbReference>
<name>A0A133XPD3_9ACTN</name>
<reference evidence="3" key="1">
    <citation type="submission" date="2016-01" db="EMBL/GenBank/DDBJ databases">
        <authorList>
            <person name="Mitreva M."/>
            <person name="Pepin K.H."/>
            <person name="Mihindukulasuriya K.A."/>
            <person name="Fulton R."/>
            <person name="Fronick C."/>
            <person name="O'Laughlin M."/>
            <person name="Miner T."/>
            <person name="Herter B."/>
            <person name="Rosa B.A."/>
            <person name="Cordes M."/>
            <person name="Tomlinson C."/>
            <person name="Wollam A."/>
            <person name="Palsikar V.B."/>
            <person name="Mardis E.R."/>
            <person name="Wilson R.K."/>
        </authorList>
    </citation>
    <scope>NUCLEOTIDE SEQUENCE [LARGE SCALE GENOMIC DNA]</scope>
    <source>
        <strain evidence="3">DNF00019</strain>
    </source>
</reference>
<dbReference type="STRING" id="1393034.HMPREF3192_01474"/>
<dbReference type="SUPFAM" id="SSF47413">
    <property type="entry name" value="lambda repressor-like DNA-binding domains"/>
    <property type="match status" value="1"/>
</dbReference>
<evidence type="ECO:0000259" key="1">
    <source>
        <dbReference type="PROSITE" id="PS50943"/>
    </source>
</evidence>
<proteinExistence type="predicted"/>
<dbReference type="Pfam" id="PF13443">
    <property type="entry name" value="HTH_26"/>
    <property type="match status" value="1"/>
</dbReference>
<dbReference type="AlphaFoldDB" id="A0A133XPD3"/>
<keyword evidence="3" id="KW-1185">Reference proteome</keyword>
<evidence type="ECO:0000313" key="3">
    <source>
        <dbReference type="Proteomes" id="UP000070675"/>
    </source>
</evidence>
<dbReference type="EMBL" id="LSCR01000045">
    <property type="protein sequence ID" value="KXB32794.1"/>
    <property type="molecule type" value="Genomic_DNA"/>
</dbReference>
<dbReference type="PROSITE" id="PS50943">
    <property type="entry name" value="HTH_CROC1"/>
    <property type="match status" value="1"/>
</dbReference>
<dbReference type="InterPro" id="IPR001387">
    <property type="entry name" value="Cro/C1-type_HTH"/>
</dbReference>
<protein>
    <recommendedName>
        <fullName evidence="1">HTH cro/C1-type domain-containing protein</fullName>
    </recommendedName>
</protein>
<sequence length="69" mass="7907">MKSNLNVRLAMAHMTKRELERRTGFGKVKVWRMSKDDGIKRANLETLEQVAQVLGCKIGDLYKEEGDNV</sequence>
<accession>A0A133XPD3</accession>
<dbReference type="Proteomes" id="UP000070675">
    <property type="component" value="Unassembled WGS sequence"/>
</dbReference>
<gene>
    <name evidence="2" type="ORF">HMPREF3192_01474</name>
</gene>